<comment type="caution">
    <text evidence="1">The sequence shown here is derived from an EMBL/GenBank/DDBJ whole genome shotgun (WGS) entry which is preliminary data.</text>
</comment>
<reference evidence="2" key="1">
    <citation type="journal article" date="2019" name="Int. J. Syst. Evol. Microbiol.">
        <title>The Global Catalogue of Microorganisms (GCM) 10K type strain sequencing project: providing services to taxonomists for standard genome sequencing and annotation.</title>
        <authorList>
            <consortium name="The Broad Institute Genomics Platform"/>
            <consortium name="The Broad Institute Genome Sequencing Center for Infectious Disease"/>
            <person name="Wu L."/>
            <person name="Ma J."/>
        </authorList>
    </citation>
    <scope>NUCLEOTIDE SEQUENCE [LARGE SCALE GENOMIC DNA]</scope>
    <source>
        <strain evidence="2">KCTC 33849</strain>
    </source>
</reference>
<accession>A0ABW5SW27</accession>
<protein>
    <submittedName>
        <fullName evidence="1">Uncharacterized protein</fullName>
    </submittedName>
</protein>
<proteinExistence type="predicted"/>
<dbReference type="Proteomes" id="UP001597540">
    <property type="component" value="Unassembled WGS sequence"/>
</dbReference>
<organism evidence="1 2">
    <name type="scientific">Paenibacillus shunpengii</name>
    <dbReference type="NCBI Taxonomy" id="2054424"/>
    <lineage>
        <taxon>Bacteria</taxon>
        <taxon>Bacillati</taxon>
        <taxon>Bacillota</taxon>
        <taxon>Bacilli</taxon>
        <taxon>Bacillales</taxon>
        <taxon>Paenibacillaceae</taxon>
        <taxon>Paenibacillus</taxon>
    </lineage>
</organism>
<dbReference type="EMBL" id="JBHUMJ010000008">
    <property type="protein sequence ID" value="MFD2702800.1"/>
    <property type="molecule type" value="Genomic_DNA"/>
</dbReference>
<sequence>MRESEKTIKVTRATEINVPVAFEALEEIYESKPQSRIDVRIAYYDGTGGVLQSFNVTISGEHYHLLMSESPEFAPGKPANEYREIDLWKIIDQLSEEV</sequence>
<evidence type="ECO:0000313" key="1">
    <source>
        <dbReference type="EMBL" id="MFD2702800.1"/>
    </source>
</evidence>
<evidence type="ECO:0000313" key="2">
    <source>
        <dbReference type="Proteomes" id="UP001597540"/>
    </source>
</evidence>
<name>A0ABW5SW27_9BACL</name>
<gene>
    <name evidence="1" type="ORF">ACFSVM_20375</name>
</gene>
<keyword evidence="2" id="KW-1185">Reference proteome</keyword>
<dbReference type="RefSeq" id="WP_379264203.1">
    <property type="nucleotide sequence ID" value="NZ_JBHUMJ010000008.1"/>
</dbReference>